<dbReference type="InterPro" id="IPR007541">
    <property type="entry name" value="Uncharacterised_BSP"/>
</dbReference>
<protein>
    <submittedName>
        <fullName evidence="3">Uncharacterized protein LOC103703347</fullName>
    </submittedName>
</protein>
<dbReference type="PANTHER" id="PTHR33321:SF3">
    <property type="entry name" value="OS05G0582000 PROTEIN"/>
    <property type="match status" value="1"/>
</dbReference>
<organism evidence="2 3">
    <name type="scientific">Phoenix dactylifera</name>
    <name type="common">Date palm</name>
    <dbReference type="NCBI Taxonomy" id="42345"/>
    <lineage>
        <taxon>Eukaryota</taxon>
        <taxon>Viridiplantae</taxon>
        <taxon>Streptophyta</taxon>
        <taxon>Embryophyta</taxon>
        <taxon>Tracheophyta</taxon>
        <taxon>Spermatophyta</taxon>
        <taxon>Magnoliopsida</taxon>
        <taxon>Liliopsida</taxon>
        <taxon>Arecaceae</taxon>
        <taxon>Coryphoideae</taxon>
        <taxon>Phoeniceae</taxon>
        <taxon>Phoenix</taxon>
    </lineage>
</organism>
<evidence type="ECO:0000256" key="1">
    <source>
        <dbReference type="SAM" id="MobiDB-lite"/>
    </source>
</evidence>
<dbReference type="Proteomes" id="UP000228380">
    <property type="component" value="Chromosome 8"/>
</dbReference>
<keyword evidence="2" id="KW-1185">Reference proteome</keyword>
<feature type="region of interest" description="Disordered" evidence="1">
    <location>
        <begin position="1"/>
        <end position="23"/>
    </location>
</feature>
<dbReference type="AlphaFoldDB" id="A0A8B7BSC5"/>
<dbReference type="OrthoDB" id="1924946at2759"/>
<dbReference type="PANTHER" id="PTHR33321">
    <property type="match status" value="1"/>
</dbReference>
<name>A0A8B7BSC5_PHODC</name>
<evidence type="ECO:0000313" key="2">
    <source>
        <dbReference type="Proteomes" id="UP000228380"/>
    </source>
</evidence>
<reference evidence="2" key="1">
    <citation type="journal article" date="2019" name="Nat. Commun.">
        <title>Genome-wide association mapping of date palm fruit traits.</title>
        <authorList>
            <person name="Hazzouri K.M."/>
            <person name="Gros-Balthazard M."/>
            <person name="Flowers J.M."/>
            <person name="Copetti D."/>
            <person name="Lemansour A."/>
            <person name="Lebrun M."/>
            <person name="Masmoudi K."/>
            <person name="Ferrand S."/>
            <person name="Dhar M.I."/>
            <person name="Fresquez Z.A."/>
            <person name="Rosas U."/>
            <person name="Zhang J."/>
            <person name="Talag J."/>
            <person name="Lee S."/>
            <person name="Kudrna D."/>
            <person name="Powell R.F."/>
            <person name="Leitch I.J."/>
            <person name="Krueger R.R."/>
            <person name="Wing R.A."/>
            <person name="Amiri K.M.A."/>
            <person name="Purugganan M.D."/>
        </authorList>
    </citation>
    <scope>NUCLEOTIDE SEQUENCE [LARGE SCALE GENOMIC DNA]</scope>
    <source>
        <strain evidence="2">cv. Khalas</strain>
    </source>
</reference>
<accession>A0A8B7BSC5</accession>
<feature type="compositionally biased region" description="Low complexity" evidence="1">
    <location>
        <begin position="7"/>
        <end position="19"/>
    </location>
</feature>
<reference evidence="3" key="2">
    <citation type="submission" date="2025-08" db="UniProtKB">
        <authorList>
            <consortium name="RefSeq"/>
        </authorList>
    </citation>
    <scope>IDENTIFICATION</scope>
    <source>
        <tissue evidence="3">Young leaves</tissue>
    </source>
</reference>
<dbReference type="GeneID" id="103703347"/>
<gene>
    <name evidence="3" type="primary">LOC103703347</name>
</gene>
<dbReference type="Pfam" id="PF04450">
    <property type="entry name" value="BSP"/>
    <property type="match status" value="1"/>
</dbReference>
<evidence type="ECO:0000313" key="3">
    <source>
        <dbReference type="RefSeq" id="XP_008784395.1"/>
    </source>
</evidence>
<proteinExistence type="predicted"/>
<dbReference type="KEGG" id="pda:103703347"/>
<sequence>MEQPLLSNPNPSTTTDSPTAESAPPTTLAGLAFVFILAAMSLWANLEASEGFDITILNAAPPGTLAARRFDLLFVSNGKASQILQNASEFVERILYPNELYPRKPVRSVTLRLAGHNLSEVVTVGHGDDSQRPGDFVIVVSPTAMADPNPGLALGSAVQRAMARVWLWDGQGAAPKWLMDAMVEYLSLSAGLVGDAVPLRPGGPCWGEEEEPVGTARFLKYCEERRSGFIARLNRAMRKHWSEIMVDVALGSSSQWLCSAYQSRIRQRGELSGSRSVLGLSQAM</sequence>
<dbReference type="RefSeq" id="XP_008784395.1">
    <property type="nucleotide sequence ID" value="XM_008786173.4"/>
</dbReference>